<dbReference type="EMBL" id="LN829119">
    <property type="protein sequence ID" value="CPR18884.1"/>
    <property type="molecule type" value="Genomic_DNA"/>
</dbReference>
<sequence>MNKPDKSSTDDLKRMLRRLERIEAEKAERAQTRTNASSRVRDLSSLPAGRRRAGLSDGEAVSDPAQIVQRATASSIAVAPEFPRPVPTPSEPAPADRQRVGAPVVAAAITAAIVSTLATVAVTMWLMGGLDRLPFDSKSTDMAASNTDGGDSAGPTSAPSAALEQTTPPEATTTPSKLPQDDGTTSQNVARFSGDARIAPEGEPSKSPEYVLTPSAPAPANEAIPESAASAPETKTESEPEVQAPSPEATEQTPPVANLQEPQPLQSAPAPRASQPTAPSAPISPESLKLETPASVKAEPGVPLDFPVTVGADPSQLTGYYLVVSGLKRGTKFSHGIELLFDTWQIPARYLSGLKLTVPPGFARRMKLNVELRGPLGDTLTRSILTVELPGEARRAVGLEGSDDGDGSFAATDAQDLIDKAEVFLDNGSLQGARLLLERAAGHGSGSAAMLLGASYDPKYAGHFSSDAPNPNAAEAKRWYERAVELGVNTAQEHLNAISTTP</sequence>
<organism evidence="3 4">
    <name type="scientific">Candidatus Filomicrobium marinum</name>
    <dbReference type="NCBI Taxonomy" id="1608628"/>
    <lineage>
        <taxon>Bacteria</taxon>
        <taxon>Pseudomonadati</taxon>
        <taxon>Pseudomonadota</taxon>
        <taxon>Alphaproteobacteria</taxon>
        <taxon>Hyphomicrobiales</taxon>
        <taxon>Hyphomicrobiaceae</taxon>
        <taxon>Filomicrobium</taxon>
    </lineage>
</organism>
<gene>
    <name evidence="3" type="ORF">YBN1229_v1_1908</name>
</gene>
<feature type="compositionally biased region" description="Low complexity" evidence="1">
    <location>
        <begin position="166"/>
        <end position="175"/>
    </location>
</feature>
<feature type="region of interest" description="Disordered" evidence="1">
    <location>
        <begin position="141"/>
        <end position="286"/>
    </location>
</feature>
<proteinExistence type="predicted"/>
<feature type="transmembrane region" description="Helical" evidence="2">
    <location>
        <begin position="104"/>
        <end position="127"/>
    </location>
</feature>
<name>A0A0D6JFT3_9HYPH</name>
<protein>
    <submittedName>
        <fullName evidence="3">Uncharacterized protein</fullName>
    </submittedName>
</protein>
<dbReference type="SUPFAM" id="SSF81901">
    <property type="entry name" value="HCP-like"/>
    <property type="match status" value="1"/>
</dbReference>
<feature type="region of interest" description="Disordered" evidence="1">
    <location>
        <begin position="1"/>
        <end position="65"/>
    </location>
</feature>
<keyword evidence="2" id="KW-1133">Transmembrane helix</keyword>
<dbReference type="AlphaFoldDB" id="A0A0D6JFT3"/>
<dbReference type="OrthoDB" id="7284792at2"/>
<dbReference type="KEGG" id="fil:BN1229_v1_1905"/>
<feature type="compositionally biased region" description="Low complexity" evidence="1">
    <location>
        <begin position="214"/>
        <end position="233"/>
    </location>
</feature>
<evidence type="ECO:0000313" key="3">
    <source>
        <dbReference type="EMBL" id="CPR18884.1"/>
    </source>
</evidence>
<keyword evidence="2" id="KW-0472">Membrane</keyword>
<evidence type="ECO:0000256" key="1">
    <source>
        <dbReference type="SAM" id="MobiDB-lite"/>
    </source>
</evidence>
<dbReference type="Gene3D" id="1.25.40.10">
    <property type="entry name" value="Tetratricopeptide repeat domain"/>
    <property type="match status" value="1"/>
</dbReference>
<dbReference type="Proteomes" id="UP000033187">
    <property type="component" value="Chromosome 1"/>
</dbReference>
<feature type="compositionally biased region" description="Polar residues" evidence="1">
    <location>
        <begin position="249"/>
        <end position="266"/>
    </location>
</feature>
<dbReference type="RefSeq" id="WP_052743800.1">
    <property type="nucleotide sequence ID" value="NZ_LN829118.1"/>
</dbReference>
<reference evidence="4" key="1">
    <citation type="submission" date="2015-02" db="EMBL/GenBank/DDBJ databases">
        <authorList>
            <person name="Chooi Y.-H."/>
        </authorList>
    </citation>
    <scope>NUCLEOTIDE SEQUENCE [LARGE SCALE GENOMIC DNA]</scope>
    <source>
        <strain evidence="4">strain Y</strain>
    </source>
</reference>
<feature type="compositionally biased region" description="Basic and acidic residues" evidence="1">
    <location>
        <begin position="1"/>
        <end position="31"/>
    </location>
</feature>
<dbReference type="KEGG" id="fiy:BN1229_v1_1908"/>
<dbReference type="InterPro" id="IPR011990">
    <property type="entry name" value="TPR-like_helical_dom_sf"/>
</dbReference>
<keyword evidence="2" id="KW-0812">Transmembrane</keyword>
<feature type="compositionally biased region" description="Polar residues" evidence="1">
    <location>
        <begin position="141"/>
        <end position="165"/>
    </location>
</feature>
<evidence type="ECO:0000256" key="2">
    <source>
        <dbReference type="SAM" id="Phobius"/>
    </source>
</evidence>
<accession>A0A0D6JFT3</accession>
<evidence type="ECO:0000313" key="4">
    <source>
        <dbReference type="Proteomes" id="UP000033187"/>
    </source>
</evidence>
<keyword evidence="4" id="KW-1185">Reference proteome</keyword>